<dbReference type="SUPFAM" id="SSF46689">
    <property type="entry name" value="Homeodomain-like"/>
    <property type="match status" value="1"/>
</dbReference>
<feature type="region of interest" description="Disordered" evidence="5">
    <location>
        <begin position="259"/>
        <end position="360"/>
    </location>
</feature>
<feature type="domain" description="HTH tetR-type" evidence="6">
    <location>
        <begin position="33"/>
        <end position="93"/>
    </location>
</feature>
<dbReference type="SUPFAM" id="SSF48498">
    <property type="entry name" value="Tetracyclin repressor-like, C-terminal domain"/>
    <property type="match status" value="1"/>
</dbReference>
<feature type="compositionally biased region" description="Low complexity" evidence="5">
    <location>
        <begin position="259"/>
        <end position="271"/>
    </location>
</feature>
<evidence type="ECO:0000256" key="1">
    <source>
        <dbReference type="ARBA" id="ARBA00023015"/>
    </source>
</evidence>
<proteinExistence type="predicted"/>
<gene>
    <name evidence="7" type="ORF">MTP13_16660</name>
</gene>
<feature type="compositionally biased region" description="Basic and acidic residues" evidence="5">
    <location>
        <begin position="292"/>
        <end position="360"/>
    </location>
</feature>
<dbReference type="Proteomes" id="UP000831304">
    <property type="component" value="Chromosome"/>
</dbReference>
<dbReference type="PANTHER" id="PTHR30055:SF151">
    <property type="entry name" value="TRANSCRIPTIONAL REGULATORY PROTEIN"/>
    <property type="match status" value="1"/>
</dbReference>
<dbReference type="Pfam" id="PF02909">
    <property type="entry name" value="TetR_C_1"/>
    <property type="match status" value="1"/>
</dbReference>
<feature type="DNA-binding region" description="H-T-H motif" evidence="4">
    <location>
        <begin position="56"/>
        <end position="75"/>
    </location>
</feature>
<evidence type="ECO:0000313" key="7">
    <source>
        <dbReference type="EMBL" id="UOE25924.1"/>
    </source>
</evidence>
<evidence type="ECO:0000313" key="8">
    <source>
        <dbReference type="Proteomes" id="UP000831304"/>
    </source>
</evidence>
<dbReference type="InterPro" id="IPR036271">
    <property type="entry name" value="Tet_transcr_reg_TetR-rel_C_sf"/>
</dbReference>
<keyword evidence="1" id="KW-0805">Transcription regulation</keyword>
<dbReference type="RefSeq" id="WP_243568771.1">
    <property type="nucleotide sequence ID" value="NZ_BAAARD010000006.1"/>
</dbReference>
<name>A0ABY4AST4_9MICO</name>
<dbReference type="InterPro" id="IPR009057">
    <property type="entry name" value="Homeodomain-like_sf"/>
</dbReference>
<evidence type="ECO:0000256" key="2">
    <source>
        <dbReference type="ARBA" id="ARBA00023125"/>
    </source>
</evidence>
<keyword evidence="3" id="KW-0804">Transcription</keyword>
<evidence type="ECO:0000256" key="4">
    <source>
        <dbReference type="PROSITE-ProRule" id="PRU00335"/>
    </source>
</evidence>
<keyword evidence="2 4" id="KW-0238">DNA-binding</keyword>
<dbReference type="PANTHER" id="PTHR30055">
    <property type="entry name" value="HTH-TYPE TRANSCRIPTIONAL REGULATOR RUTR"/>
    <property type="match status" value="1"/>
</dbReference>
<dbReference type="Gene3D" id="1.10.357.10">
    <property type="entry name" value="Tetracycline Repressor, domain 2"/>
    <property type="match status" value="1"/>
</dbReference>
<keyword evidence="8" id="KW-1185">Reference proteome</keyword>
<sequence>MNQPAPPTDPELPRGVALAWGIAAHPQRGPKRELSIARIVETAIEIADAEGLAAVSMSKVATALGFTTMSLYRYVTSKDDLVLLMQEGASLPVQPSESLERDWRAGVTAWALGIRSTYREHPWLVDIPVSGAPITPNSLQIVDWFLHEVRELPLSDGEKMSALLLLTAYVRATSAQERDLTAAAAGGADASGSAAFAALAELVTPERFPALSPLFAAGGYVPPPEESEEDADTDFTFGLERILDGLQYHLDRTAEAASTSGSAAAGQSGAARVDAEAAGPQPEGDPMLVLPREPKVREAAKARKEAEQKVREAEKALREARKREREAVKQAHEKEQHAREKEQHAREKEQHAREKAARQS</sequence>
<evidence type="ECO:0000256" key="3">
    <source>
        <dbReference type="ARBA" id="ARBA00023163"/>
    </source>
</evidence>
<dbReference type="InterPro" id="IPR001647">
    <property type="entry name" value="HTH_TetR"/>
</dbReference>
<evidence type="ECO:0000256" key="5">
    <source>
        <dbReference type="SAM" id="MobiDB-lite"/>
    </source>
</evidence>
<dbReference type="InterPro" id="IPR050109">
    <property type="entry name" value="HTH-type_TetR-like_transc_reg"/>
</dbReference>
<dbReference type="PROSITE" id="PS50977">
    <property type="entry name" value="HTH_TETR_2"/>
    <property type="match status" value="1"/>
</dbReference>
<dbReference type="Pfam" id="PF00440">
    <property type="entry name" value="TetR_N"/>
    <property type="match status" value="1"/>
</dbReference>
<dbReference type="EMBL" id="CP094533">
    <property type="protein sequence ID" value="UOE25924.1"/>
    <property type="molecule type" value="Genomic_DNA"/>
</dbReference>
<protein>
    <submittedName>
        <fullName evidence="7">TetR/AcrR family transcriptional regulator C-terminal domain-containing protein</fullName>
    </submittedName>
</protein>
<accession>A0ABY4AST4</accession>
<dbReference type="Gene3D" id="1.10.10.60">
    <property type="entry name" value="Homeodomain-like"/>
    <property type="match status" value="1"/>
</dbReference>
<reference evidence="7 8" key="1">
    <citation type="submission" date="2022-03" db="EMBL/GenBank/DDBJ databases">
        <title>Agromyces sp. isolated from the gut of P. brevitarsis seulensis larvae.</title>
        <authorList>
            <person name="Won M."/>
            <person name="Kwon S.-W."/>
        </authorList>
    </citation>
    <scope>NUCLEOTIDE SEQUENCE [LARGE SCALE GENOMIC DNA]</scope>
    <source>
        <strain evidence="7 8">KACC 16215</strain>
    </source>
</reference>
<dbReference type="InterPro" id="IPR004111">
    <property type="entry name" value="Repressor_TetR_C"/>
</dbReference>
<evidence type="ECO:0000259" key="6">
    <source>
        <dbReference type="PROSITE" id="PS50977"/>
    </source>
</evidence>
<organism evidence="7 8">
    <name type="scientific">Agromyces soli</name>
    <dbReference type="NCBI Taxonomy" id="659012"/>
    <lineage>
        <taxon>Bacteria</taxon>
        <taxon>Bacillati</taxon>
        <taxon>Actinomycetota</taxon>
        <taxon>Actinomycetes</taxon>
        <taxon>Micrococcales</taxon>
        <taxon>Microbacteriaceae</taxon>
        <taxon>Agromyces</taxon>
    </lineage>
</organism>